<name>A0A811JS61_9BILA</name>
<keyword evidence="4 7" id="KW-0498">Mitosis</keyword>
<sequence length="203" mass="23227">MSDTDDMNDPSSSSQHFINSLPAGCGPQRDISLEAVWSLSSCKVEGFGINQLLDDRTTLFWQSDGPQPHTITIEFQKYTEISFLLLYLDCKADESYTPQKIQVYTGHSILDLEDPPKTITLSEPVGWQAIDLRRDKQKFVRAFVVQVQILQNHQNGRDTHVRACKVLGPIQEEMSTRKTITVKDREFKKTIQDDLLLLDHCMR</sequence>
<protein>
    <recommendedName>
        <fullName evidence="2 7">Anaphase-promoting complex subunit 10</fullName>
    </recommendedName>
</protein>
<evidence type="ECO:0000256" key="1">
    <source>
        <dbReference type="ARBA" id="ARBA00006762"/>
    </source>
</evidence>
<dbReference type="Pfam" id="PF03256">
    <property type="entry name" value="ANAPC10"/>
    <property type="match status" value="1"/>
</dbReference>
<evidence type="ECO:0000256" key="6">
    <source>
        <dbReference type="ARBA" id="ARBA00023306"/>
    </source>
</evidence>
<dbReference type="InterPro" id="IPR016901">
    <property type="entry name" value="APC10/Doc1"/>
</dbReference>
<evidence type="ECO:0000256" key="4">
    <source>
        <dbReference type="ARBA" id="ARBA00022776"/>
    </source>
</evidence>
<dbReference type="PANTHER" id="PTHR12936:SF0">
    <property type="entry name" value="ANAPHASE-PROMOTING COMPLEX SUBUNIT 10"/>
    <property type="match status" value="1"/>
</dbReference>
<keyword evidence="10" id="KW-1185">Reference proteome</keyword>
<keyword evidence="3 7" id="KW-0132">Cell division</keyword>
<accession>A0A811JS61</accession>
<organism evidence="9 10">
    <name type="scientific">Bursaphelenchus okinawaensis</name>
    <dbReference type="NCBI Taxonomy" id="465554"/>
    <lineage>
        <taxon>Eukaryota</taxon>
        <taxon>Metazoa</taxon>
        <taxon>Ecdysozoa</taxon>
        <taxon>Nematoda</taxon>
        <taxon>Chromadorea</taxon>
        <taxon>Rhabditida</taxon>
        <taxon>Tylenchina</taxon>
        <taxon>Tylenchomorpha</taxon>
        <taxon>Aphelenchoidea</taxon>
        <taxon>Aphelenchoididae</taxon>
        <taxon>Bursaphelenchus</taxon>
    </lineage>
</organism>
<keyword evidence="6 7" id="KW-0131">Cell cycle</keyword>
<dbReference type="GO" id="GO:0051301">
    <property type="term" value="P:cell division"/>
    <property type="evidence" value="ECO:0007669"/>
    <property type="project" value="UniProtKB-KW"/>
</dbReference>
<feature type="domain" description="DOC" evidence="8">
    <location>
        <begin position="7"/>
        <end position="193"/>
    </location>
</feature>
<evidence type="ECO:0000256" key="2">
    <source>
        <dbReference type="ARBA" id="ARBA00013927"/>
    </source>
</evidence>
<comment type="similarity">
    <text evidence="1 7">Belongs to the APC10 family.</text>
</comment>
<dbReference type="CDD" id="cd08366">
    <property type="entry name" value="APC10"/>
    <property type="match status" value="1"/>
</dbReference>
<dbReference type="PIRSF" id="PIRSF028841">
    <property type="entry name" value="APC10_sub"/>
    <property type="match status" value="1"/>
</dbReference>
<dbReference type="PANTHER" id="PTHR12936">
    <property type="entry name" value="ANAPHASE-PROMOTING COMPLEX 10"/>
    <property type="match status" value="1"/>
</dbReference>
<gene>
    <name evidence="9" type="ORF">BOKJ2_LOCUS958</name>
</gene>
<evidence type="ECO:0000259" key="8">
    <source>
        <dbReference type="PROSITE" id="PS51284"/>
    </source>
</evidence>
<dbReference type="Proteomes" id="UP000614601">
    <property type="component" value="Unassembled WGS sequence"/>
</dbReference>
<evidence type="ECO:0000256" key="5">
    <source>
        <dbReference type="ARBA" id="ARBA00022786"/>
    </source>
</evidence>
<dbReference type="InterPro" id="IPR008979">
    <property type="entry name" value="Galactose-bd-like_sf"/>
</dbReference>
<dbReference type="GO" id="GO:0005680">
    <property type="term" value="C:anaphase-promoting complex"/>
    <property type="evidence" value="ECO:0007669"/>
    <property type="project" value="InterPro"/>
</dbReference>
<dbReference type="PROSITE" id="PS51284">
    <property type="entry name" value="DOC"/>
    <property type="match status" value="1"/>
</dbReference>
<dbReference type="OrthoDB" id="24948at2759"/>
<dbReference type="Proteomes" id="UP000783686">
    <property type="component" value="Unassembled WGS sequence"/>
</dbReference>
<dbReference type="SUPFAM" id="SSF49785">
    <property type="entry name" value="Galactose-binding domain-like"/>
    <property type="match status" value="1"/>
</dbReference>
<reference evidence="9" key="1">
    <citation type="submission" date="2020-09" db="EMBL/GenBank/DDBJ databases">
        <authorList>
            <person name="Kikuchi T."/>
        </authorList>
    </citation>
    <scope>NUCLEOTIDE SEQUENCE</scope>
    <source>
        <strain evidence="9">SH1</strain>
    </source>
</reference>
<comment type="caution">
    <text evidence="9">The sequence shown here is derived from an EMBL/GenBank/DDBJ whole genome shotgun (WGS) entry which is preliminary data.</text>
</comment>
<dbReference type="InterPro" id="IPR004939">
    <property type="entry name" value="APC_su10/DOC_dom"/>
</dbReference>
<dbReference type="Gene3D" id="2.60.120.260">
    <property type="entry name" value="Galactose-binding domain-like"/>
    <property type="match status" value="1"/>
</dbReference>
<dbReference type="SMART" id="SM01337">
    <property type="entry name" value="APC10"/>
    <property type="match status" value="1"/>
</dbReference>
<evidence type="ECO:0000313" key="10">
    <source>
        <dbReference type="Proteomes" id="UP000614601"/>
    </source>
</evidence>
<evidence type="ECO:0000256" key="7">
    <source>
        <dbReference type="PIRNR" id="PIRNR028841"/>
    </source>
</evidence>
<dbReference type="EMBL" id="CAJFCW020000001">
    <property type="protein sequence ID" value="CAG9081114.1"/>
    <property type="molecule type" value="Genomic_DNA"/>
</dbReference>
<evidence type="ECO:0000256" key="3">
    <source>
        <dbReference type="ARBA" id="ARBA00022618"/>
    </source>
</evidence>
<proteinExistence type="inferred from homology"/>
<dbReference type="EMBL" id="CAJFDH010000001">
    <property type="protein sequence ID" value="CAD5206274.1"/>
    <property type="molecule type" value="Genomic_DNA"/>
</dbReference>
<dbReference type="GO" id="GO:0031145">
    <property type="term" value="P:anaphase-promoting complex-dependent catabolic process"/>
    <property type="evidence" value="ECO:0007669"/>
    <property type="project" value="InterPro"/>
</dbReference>
<comment type="function">
    <text evidence="7">Component of the anaphase promoting complex/cyclosome (APC/C), a cell cycle-regulated E3 ubiquitin-protein ligase complex that controls progression through mitosis and the G1 phase of the cell cycle.</text>
</comment>
<dbReference type="GO" id="GO:0070979">
    <property type="term" value="P:protein K11-linked ubiquitination"/>
    <property type="evidence" value="ECO:0007669"/>
    <property type="project" value="TreeGrafter"/>
</dbReference>
<evidence type="ECO:0000313" key="9">
    <source>
        <dbReference type="EMBL" id="CAD5206274.1"/>
    </source>
</evidence>
<dbReference type="AlphaFoldDB" id="A0A811JS61"/>
<keyword evidence="5 7" id="KW-0833">Ubl conjugation pathway</keyword>